<dbReference type="RefSeq" id="WP_068270462.1">
    <property type="nucleotide sequence ID" value="NZ_LQZG01000001.1"/>
</dbReference>
<comment type="caution">
    <text evidence="6">The sequence shown here is derived from an EMBL/GenBank/DDBJ whole genome shotgun (WGS) entry which is preliminary data.</text>
</comment>
<dbReference type="Proteomes" id="UP000076976">
    <property type="component" value="Unassembled WGS sequence"/>
</dbReference>
<dbReference type="SUPFAM" id="SSF53383">
    <property type="entry name" value="PLP-dependent transferases"/>
    <property type="match status" value="1"/>
</dbReference>
<organism evidence="6 7">
    <name type="scientific">Janibacter melonis</name>
    <dbReference type="NCBI Taxonomy" id="262209"/>
    <lineage>
        <taxon>Bacteria</taxon>
        <taxon>Bacillati</taxon>
        <taxon>Actinomycetota</taxon>
        <taxon>Actinomycetes</taxon>
        <taxon>Micrococcales</taxon>
        <taxon>Intrasporangiaceae</taxon>
        <taxon>Janibacter</taxon>
    </lineage>
</organism>
<dbReference type="InterPro" id="IPR000653">
    <property type="entry name" value="DegT/StrS_aminotransferase"/>
</dbReference>
<dbReference type="STRING" id="262209.AWH69_01530"/>
<keyword evidence="7" id="KW-1185">Reference proteome</keyword>
<dbReference type="Gene3D" id="3.40.640.10">
    <property type="entry name" value="Type I PLP-dependent aspartate aminotransferase-like (Major domain)"/>
    <property type="match status" value="1"/>
</dbReference>
<dbReference type="EMBL" id="LQZG01000001">
    <property type="protein sequence ID" value="OAB88515.1"/>
    <property type="molecule type" value="Genomic_DNA"/>
</dbReference>
<dbReference type="PIRSF" id="PIRSF000390">
    <property type="entry name" value="PLP_StrS"/>
    <property type="match status" value="1"/>
</dbReference>
<dbReference type="InterPro" id="IPR015422">
    <property type="entry name" value="PyrdxlP-dep_Trfase_small"/>
</dbReference>
<accession>A0A176QFE1</accession>
<evidence type="ECO:0000313" key="6">
    <source>
        <dbReference type="EMBL" id="OAB88515.1"/>
    </source>
</evidence>
<dbReference type="GO" id="GO:0030170">
    <property type="term" value="F:pyridoxal phosphate binding"/>
    <property type="evidence" value="ECO:0007669"/>
    <property type="project" value="TreeGrafter"/>
</dbReference>
<dbReference type="InterPro" id="IPR015424">
    <property type="entry name" value="PyrdxlP-dep_Trfase"/>
</dbReference>
<dbReference type="CDD" id="cd00616">
    <property type="entry name" value="AHBA_syn"/>
    <property type="match status" value="1"/>
</dbReference>
<evidence type="ECO:0000256" key="3">
    <source>
        <dbReference type="PIRSR" id="PIRSR000390-1"/>
    </source>
</evidence>
<gene>
    <name evidence="6" type="ORF">AWH69_01530</name>
</gene>
<evidence type="ECO:0000256" key="2">
    <source>
        <dbReference type="ARBA" id="ARBA00037999"/>
    </source>
</evidence>
<protein>
    <submittedName>
        <fullName evidence="6">Erythromycin biosynthesis sensory transduction protein eryC1</fullName>
    </submittedName>
</protein>
<feature type="modified residue" description="N6-(pyridoxal phosphate)lysine" evidence="4">
    <location>
        <position position="186"/>
    </location>
</feature>
<dbReference type="PANTHER" id="PTHR30244">
    <property type="entry name" value="TRANSAMINASE"/>
    <property type="match status" value="1"/>
</dbReference>
<dbReference type="Pfam" id="PF01041">
    <property type="entry name" value="DegT_DnrJ_EryC1"/>
    <property type="match status" value="1"/>
</dbReference>
<name>A0A176QFE1_9MICO</name>
<dbReference type="GO" id="GO:0008483">
    <property type="term" value="F:transaminase activity"/>
    <property type="evidence" value="ECO:0007669"/>
    <property type="project" value="TreeGrafter"/>
</dbReference>
<proteinExistence type="inferred from homology"/>
<dbReference type="GO" id="GO:0000271">
    <property type="term" value="P:polysaccharide biosynthetic process"/>
    <property type="evidence" value="ECO:0007669"/>
    <property type="project" value="TreeGrafter"/>
</dbReference>
<dbReference type="InterPro" id="IPR015421">
    <property type="entry name" value="PyrdxlP-dep_Trfase_major"/>
</dbReference>
<sequence>MHVPLVDLRAAQAEILDEIRGDVDDVLSSAGFVGGPHVAGFEEEYAQLCGTQHCVGVANGTDAVEIALRAVGVGPGDEVVLPANTFVATAEAVARIGARSVLVDVDPDHLLIDPAQLGAVTTERTRAIAPVHLYGQLAPMGAVLEHADRLGLPVVEDAAQSQGATQDGRVSGSLGRMAATSFYPGKNLGAAGDAGAVTTDDDDLARTARLLGAHGSLTKYVHEVVGFNSRLDAIQAVVLRAKLRRLQRWNACRREAAERYASLLDGLPVTLPAVAPGNEHVWHLYVVQVDERDRVLSALHEAGVGAGIHYPEPVHLTRAFADLGYGRGDFPVTEAAADRILSLPIYPHITPAQQEYVAQSLADALGA</sequence>
<evidence type="ECO:0000256" key="5">
    <source>
        <dbReference type="RuleBase" id="RU004508"/>
    </source>
</evidence>
<keyword evidence="1 4" id="KW-0663">Pyridoxal phosphate</keyword>
<dbReference type="PANTHER" id="PTHR30244:SF36">
    <property type="entry name" value="3-OXO-GLUCOSE-6-PHOSPHATE:GLUTAMATE AMINOTRANSFERASE"/>
    <property type="match status" value="1"/>
</dbReference>
<evidence type="ECO:0000256" key="1">
    <source>
        <dbReference type="ARBA" id="ARBA00022898"/>
    </source>
</evidence>
<comment type="similarity">
    <text evidence="2 5">Belongs to the DegT/DnrJ/EryC1 family.</text>
</comment>
<evidence type="ECO:0000313" key="7">
    <source>
        <dbReference type="Proteomes" id="UP000076976"/>
    </source>
</evidence>
<feature type="active site" description="Proton acceptor" evidence="3">
    <location>
        <position position="186"/>
    </location>
</feature>
<dbReference type="Gene3D" id="3.90.1150.10">
    <property type="entry name" value="Aspartate Aminotransferase, domain 1"/>
    <property type="match status" value="1"/>
</dbReference>
<reference evidence="6 7" key="1">
    <citation type="submission" date="2016-01" db="EMBL/GenBank/DDBJ databases">
        <title>Janibacter melonis strain CD11_4 genome sequencing and assembly.</title>
        <authorList>
            <person name="Nair G.R."/>
            <person name="Kaur G."/>
            <person name="Chander A.M."/>
            <person name="Mayilraj S."/>
        </authorList>
    </citation>
    <scope>NUCLEOTIDE SEQUENCE [LARGE SCALE GENOMIC DNA]</scope>
    <source>
        <strain evidence="6 7">CD11-4</strain>
    </source>
</reference>
<evidence type="ECO:0000256" key="4">
    <source>
        <dbReference type="PIRSR" id="PIRSR000390-2"/>
    </source>
</evidence>
<dbReference type="AlphaFoldDB" id="A0A176QFE1"/>